<reference evidence="1 2" key="1">
    <citation type="journal article" date="2019" name="Nat. Ecol. Evol.">
        <title>Megaphylogeny resolves global patterns of mushroom evolution.</title>
        <authorList>
            <person name="Varga T."/>
            <person name="Krizsan K."/>
            <person name="Foldi C."/>
            <person name="Dima B."/>
            <person name="Sanchez-Garcia M."/>
            <person name="Sanchez-Ramirez S."/>
            <person name="Szollosi G.J."/>
            <person name="Szarkandi J.G."/>
            <person name="Papp V."/>
            <person name="Albert L."/>
            <person name="Andreopoulos W."/>
            <person name="Angelini C."/>
            <person name="Antonin V."/>
            <person name="Barry K.W."/>
            <person name="Bougher N.L."/>
            <person name="Buchanan P."/>
            <person name="Buyck B."/>
            <person name="Bense V."/>
            <person name="Catcheside P."/>
            <person name="Chovatia M."/>
            <person name="Cooper J."/>
            <person name="Damon W."/>
            <person name="Desjardin D."/>
            <person name="Finy P."/>
            <person name="Geml J."/>
            <person name="Haridas S."/>
            <person name="Hughes K."/>
            <person name="Justo A."/>
            <person name="Karasinski D."/>
            <person name="Kautmanova I."/>
            <person name="Kiss B."/>
            <person name="Kocsube S."/>
            <person name="Kotiranta H."/>
            <person name="LaButti K.M."/>
            <person name="Lechner B.E."/>
            <person name="Liimatainen K."/>
            <person name="Lipzen A."/>
            <person name="Lukacs Z."/>
            <person name="Mihaltcheva S."/>
            <person name="Morgado L.N."/>
            <person name="Niskanen T."/>
            <person name="Noordeloos M.E."/>
            <person name="Ohm R.A."/>
            <person name="Ortiz-Santana B."/>
            <person name="Ovrebo C."/>
            <person name="Racz N."/>
            <person name="Riley R."/>
            <person name="Savchenko A."/>
            <person name="Shiryaev A."/>
            <person name="Soop K."/>
            <person name="Spirin V."/>
            <person name="Szebenyi C."/>
            <person name="Tomsovsky M."/>
            <person name="Tulloss R.E."/>
            <person name="Uehling J."/>
            <person name="Grigoriev I.V."/>
            <person name="Vagvolgyi C."/>
            <person name="Papp T."/>
            <person name="Martin F.M."/>
            <person name="Miettinen O."/>
            <person name="Hibbett D.S."/>
            <person name="Nagy L.G."/>
        </authorList>
    </citation>
    <scope>NUCLEOTIDE SEQUENCE [LARGE SCALE GENOMIC DNA]</scope>
    <source>
        <strain evidence="1 2">OMC1185</strain>
    </source>
</reference>
<sequence>MQTGRSPATDYASVVVGVLGRMTRDKGAIDQRLLRHCLGLSSSYLLTDTSMNPETGVNTWATGFHRIVDVLVALHHRGELELETVNEASKACSECWSVSGAWRGMEGCREGVRGVAAKLKSLLDENGKTYRGARIYTP</sequence>
<name>A0A5C3NDG1_9AGAM</name>
<evidence type="ECO:0000313" key="1">
    <source>
        <dbReference type="EMBL" id="TFK55734.1"/>
    </source>
</evidence>
<protein>
    <submittedName>
        <fullName evidence="1">Uncharacterized protein</fullName>
    </submittedName>
</protein>
<organism evidence="1 2">
    <name type="scientific">Heliocybe sulcata</name>
    <dbReference type="NCBI Taxonomy" id="5364"/>
    <lineage>
        <taxon>Eukaryota</taxon>
        <taxon>Fungi</taxon>
        <taxon>Dikarya</taxon>
        <taxon>Basidiomycota</taxon>
        <taxon>Agaricomycotina</taxon>
        <taxon>Agaricomycetes</taxon>
        <taxon>Gloeophyllales</taxon>
        <taxon>Gloeophyllaceae</taxon>
        <taxon>Heliocybe</taxon>
    </lineage>
</organism>
<evidence type="ECO:0000313" key="2">
    <source>
        <dbReference type="Proteomes" id="UP000305948"/>
    </source>
</evidence>
<dbReference type="EMBL" id="ML213504">
    <property type="protein sequence ID" value="TFK55734.1"/>
    <property type="molecule type" value="Genomic_DNA"/>
</dbReference>
<dbReference type="Proteomes" id="UP000305948">
    <property type="component" value="Unassembled WGS sequence"/>
</dbReference>
<dbReference type="AlphaFoldDB" id="A0A5C3NDG1"/>
<dbReference type="OrthoDB" id="3358904at2759"/>
<keyword evidence="2" id="KW-1185">Reference proteome</keyword>
<proteinExistence type="predicted"/>
<gene>
    <name evidence="1" type="ORF">OE88DRAFT_1652182</name>
</gene>
<accession>A0A5C3NDG1</accession>
<dbReference type="STRING" id="5364.A0A5C3NDG1"/>